<evidence type="ECO:0000313" key="2">
    <source>
        <dbReference type="Proteomes" id="UP000250235"/>
    </source>
</evidence>
<dbReference type="Proteomes" id="UP000250235">
    <property type="component" value="Unassembled WGS sequence"/>
</dbReference>
<sequence>MFRPRAVQGGLDMVHGGPRLGGEAARPVGRAILEGDLGAPYVRRIPVCVAPRPNHVTHGSSQGWSSRADWTWGWSIRRGSGHGRSKGRITAGRVQKLVCMGRPVRLDQFDEFDQIGSVSQGKERYAEFVSGSSELNLLHLPFFRHGKDPLEDFDYNDPRCNPLSTTSSRKNS</sequence>
<keyword evidence="2" id="KW-1185">Reference proteome</keyword>
<dbReference type="AlphaFoldDB" id="A0A2Z7B990"/>
<dbReference type="EMBL" id="KV008267">
    <property type="protein sequence ID" value="KZV30488.1"/>
    <property type="molecule type" value="Genomic_DNA"/>
</dbReference>
<accession>A0A2Z7B990</accession>
<proteinExistence type="predicted"/>
<organism evidence="1 2">
    <name type="scientific">Dorcoceras hygrometricum</name>
    <dbReference type="NCBI Taxonomy" id="472368"/>
    <lineage>
        <taxon>Eukaryota</taxon>
        <taxon>Viridiplantae</taxon>
        <taxon>Streptophyta</taxon>
        <taxon>Embryophyta</taxon>
        <taxon>Tracheophyta</taxon>
        <taxon>Spermatophyta</taxon>
        <taxon>Magnoliopsida</taxon>
        <taxon>eudicotyledons</taxon>
        <taxon>Gunneridae</taxon>
        <taxon>Pentapetalae</taxon>
        <taxon>asterids</taxon>
        <taxon>lamiids</taxon>
        <taxon>Lamiales</taxon>
        <taxon>Gesneriaceae</taxon>
        <taxon>Didymocarpoideae</taxon>
        <taxon>Trichosporeae</taxon>
        <taxon>Loxocarpinae</taxon>
        <taxon>Dorcoceras</taxon>
    </lineage>
</organism>
<name>A0A2Z7B990_9LAMI</name>
<protein>
    <submittedName>
        <fullName evidence="1">Uncharacterized protein</fullName>
    </submittedName>
</protein>
<gene>
    <name evidence="1" type="ORF">F511_33871</name>
</gene>
<evidence type="ECO:0000313" key="1">
    <source>
        <dbReference type="EMBL" id="KZV30488.1"/>
    </source>
</evidence>
<reference evidence="1 2" key="1">
    <citation type="journal article" date="2015" name="Proc. Natl. Acad. Sci. U.S.A.">
        <title>The resurrection genome of Boea hygrometrica: A blueprint for survival of dehydration.</title>
        <authorList>
            <person name="Xiao L."/>
            <person name="Yang G."/>
            <person name="Zhang L."/>
            <person name="Yang X."/>
            <person name="Zhao S."/>
            <person name="Ji Z."/>
            <person name="Zhou Q."/>
            <person name="Hu M."/>
            <person name="Wang Y."/>
            <person name="Chen M."/>
            <person name="Xu Y."/>
            <person name="Jin H."/>
            <person name="Xiao X."/>
            <person name="Hu G."/>
            <person name="Bao F."/>
            <person name="Hu Y."/>
            <person name="Wan P."/>
            <person name="Li L."/>
            <person name="Deng X."/>
            <person name="Kuang T."/>
            <person name="Xiang C."/>
            <person name="Zhu J.K."/>
            <person name="Oliver M.J."/>
            <person name="He Y."/>
        </authorList>
    </citation>
    <scope>NUCLEOTIDE SEQUENCE [LARGE SCALE GENOMIC DNA]</scope>
    <source>
        <strain evidence="2">cv. XS01</strain>
    </source>
</reference>